<sequence length="67" mass="7210">MQHGVAGSIQVNAPQLIRSGASAGIYQGVHHLGLPAQGQAEQQRNQRPAGKEQWPPPRGSMSVFHMK</sequence>
<evidence type="ECO:0000313" key="2">
    <source>
        <dbReference type="EMBL" id="GAA4363062.1"/>
    </source>
</evidence>
<gene>
    <name evidence="2" type="ORF">GCM10023185_31490</name>
</gene>
<evidence type="ECO:0000313" key="3">
    <source>
        <dbReference type="Proteomes" id="UP001501153"/>
    </source>
</evidence>
<evidence type="ECO:0000256" key="1">
    <source>
        <dbReference type="SAM" id="MobiDB-lite"/>
    </source>
</evidence>
<organism evidence="2 3">
    <name type="scientific">Hymenobacter saemangeumensis</name>
    <dbReference type="NCBI Taxonomy" id="1084522"/>
    <lineage>
        <taxon>Bacteria</taxon>
        <taxon>Pseudomonadati</taxon>
        <taxon>Bacteroidota</taxon>
        <taxon>Cytophagia</taxon>
        <taxon>Cytophagales</taxon>
        <taxon>Hymenobacteraceae</taxon>
        <taxon>Hymenobacter</taxon>
    </lineage>
</organism>
<name>A0ABP8IM60_9BACT</name>
<keyword evidence="3" id="KW-1185">Reference proteome</keyword>
<dbReference type="EMBL" id="BAABGZ010000067">
    <property type="protein sequence ID" value="GAA4363062.1"/>
    <property type="molecule type" value="Genomic_DNA"/>
</dbReference>
<accession>A0ABP8IM60</accession>
<reference evidence="3" key="1">
    <citation type="journal article" date="2019" name="Int. J. Syst. Evol. Microbiol.">
        <title>The Global Catalogue of Microorganisms (GCM) 10K type strain sequencing project: providing services to taxonomists for standard genome sequencing and annotation.</title>
        <authorList>
            <consortium name="The Broad Institute Genomics Platform"/>
            <consortium name="The Broad Institute Genome Sequencing Center for Infectious Disease"/>
            <person name="Wu L."/>
            <person name="Ma J."/>
        </authorList>
    </citation>
    <scope>NUCLEOTIDE SEQUENCE [LARGE SCALE GENOMIC DNA]</scope>
    <source>
        <strain evidence="3">JCM 17923</strain>
    </source>
</reference>
<feature type="region of interest" description="Disordered" evidence="1">
    <location>
        <begin position="34"/>
        <end position="67"/>
    </location>
</feature>
<dbReference type="Proteomes" id="UP001501153">
    <property type="component" value="Unassembled WGS sequence"/>
</dbReference>
<protein>
    <submittedName>
        <fullName evidence="2">Uncharacterized protein</fullName>
    </submittedName>
</protein>
<comment type="caution">
    <text evidence="2">The sequence shown here is derived from an EMBL/GenBank/DDBJ whole genome shotgun (WGS) entry which is preliminary data.</text>
</comment>
<proteinExistence type="predicted"/>